<proteinExistence type="predicted"/>
<dbReference type="InterPro" id="IPR051398">
    <property type="entry name" value="Polysacch_Deacetylase"/>
</dbReference>
<dbReference type="PANTHER" id="PTHR34216">
    <property type="match status" value="1"/>
</dbReference>
<feature type="domain" description="NodB homology" evidence="3">
    <location>
        <begin position="83"/>
        <end position="325"/>
    </location>
</feature>
<dbReference type="PANTHER" id="PTHR34216:SF7">
    <property type="entry name" value="POLY-BETA-1,6-N-ACETYL-D-GLUCOSAMINE N-DEACETYLASE"/>
    <property type="match status" value="1"/>
</dbReference>
<evidence type="ECO:0000313" key="4">
    <source>
        <dbReference type="EMBL" id="XBS20701.1"/>
    </source>
</evidence>
<dbReference type="KEGG" id="mech:Q9L42_000800"/>
<feature type="signal peptide" evidence="2">
    <location>
        <begin position="1"/>
        <end position="21"/>
    </location>
</feature>
<dbReference type="InterPro" id="IPR023854">
    <property type="entry name" value="PGA_deacetylase_PgaB"/>
</dbReference>
<protein>
    <submittedName>
        <fullName evidence="4">Poly-beta-1,6-N-acetyl-D-glucosamine N-deacetylase PgaB</fullName>
    </submittedName>
</protein>
<evidence type="ECO:0000259" key="3">
    <source>
        <dbReference type="PROSITE" id="PS51677"/>
    </source>
</evidence>
<dbReference type="PROSITE" id="PS51677">
    <property type="entry name" value="NODB"/>
    <property type="match status" value="1"/>
</dbReference>
<organism evidence="4 5">
    <name type="scientific">Methylomarinum roseum</name>
    <dbReference type="NCBI Taxonomy" id="3067653"/>
    <lineage>
        <taxon>Bacteria</taxon>
        <taxon>Pseudomonadati</taxon>
        <taxon>Pseudomonadota</taxon>
        <taxon>Gammaproteobacteria</taxon>
        <taxon>Methylococcales</taxon>
        <taxon>Methylococcaceae</taxon>
        <taxon>Methylomarinum</taxon>
    </lineage>
</organism>
<evidence type="ECO:0000256" key="2">
    <source>
        <dbReference type="SAM" id="SignalP"/>
    </source>
</evidence>
<dbReference type="Proteomes" id="UP001225378">
    <property type="component" value="Chromosome"/>
</dbReference>
<accession>A0AAU7NUN3</accession>
<dbReference type="SUPFAM" id="SSF88713">
    <property type="entry name" value="Glycoside hydrolase/deacetylase"/>
    <property type="match status" value="1"/>
</dbReference>
<dbReference type="NCBIfam" id="TIGR03938">
    <property type="entry name" value="deacetyl_PgaB"/>
    <property type="match status" value="1"/>
</dbReference>
<keyword evidence="1 2" id="KW-0732">Signal</keyword>
<dbReference type="Gene3D" id="3.20.20.80">
    <property type="entry name" value="Glycosidases"/>
    <property type="match status" value="1"/>
</dbReference>
<feature type="chain" id="PRO_5043560228" evidence="2">
    <location>
        <begin position="22"/>
        <end position="628"/>
    </location>
</feature>
<dbReference type="GO" id="GO:0043708">
    <property type="term" value="P:cell adhesion involved in biofilm formation"/>
    <property type="evidence" value="ECO:0007669"/>
    <property type="project" value="InterPro"/>
</dbReference>
<name>A0AAU7NUN3_9GAMM</name>
<dbReference type="GO" id="GO:0005975">
    <property type="term" value="P:carbohydrate metabolic process"/>
    <property type="evidence" value="ECO:0007669"/>
    <property type="project" value="InterPro"/>
</dbReference>
<evidence type="ECO:0000313" key="5">
    <source>
        <dbReference type="Proteomes" id="UP001225378"/>
    </source>
</evidence>
<dbReference type="EMBL" id="CP157743">
    <property type="protein sequence ID" value="XBS20701.1"/>
    <property type="molecule type" value="Genomic_DNA"/>
</dbReference>
<dbReference type="InterPro" id="IPR011330">
    <property type="entry name" value="Glyco_hydro/deAcase_b/a-brl"/>
</dbReference>
<reference evidence="4 5" key="1">
    <citation type="journal article" date="2024" name="Microbiology">
        <title>Methylomarinum rosea sp. nov., a novel halophilic methanotrophic bacterium from the hypersaline Lake Elton.</title>
        <authorList>
            <person name="Suleimanov R.Z."/>
            <person name="Oshkin I.Y."/>
            <person name="Danilova O.V."/>
            <person name="Suzina N.E."/>
            <person name="Dedysh S.N."/>
        </authorList>
    </citation>
    <scope>NUCLEOTIDE SEQUENCE [LARGE SCALE GENOMIC DNA]</scope>
    <source>
        <strain evidence="4 5">Ch1-1</strain>
    </source>
</reference>
<evidence type="ECO:0000256" key="1">
    <source>
        <dbReference type="ARBA" id="ARBA00022729"/>
    </source>
</evidence>
<dbReference type="RefSeq" id="WP_349431736.1">
    <property type="nucleotide sequence ID" value="NZ_CP157743.1"/>
</dbReference>
<dbReference type="Gene3D" id="3.20.20.370">
    <property type="entry name" value="Glycoside hydrolase/deacetylase"/>
    <property type="match status" value="1"/>
</dbReference>
<dbReference type="Pfam" id="PF14883">
    <property type="entry name" value="GHL13"/>
    <property type="match status" value="1"/>
</dbReference>
<dbReference type="AlphaFoldDB" id="A0AAU7NUN3"/>
<keyword evidence="5" id="KW-1185">Reference proteome</keyword>
<dbReference type="GO" id="GO:0016810">
    <property type="term" value="F:hydrolase activity, acting on carbon-nitrogen (but not peptide) bonds"/>
    <property type="evidence" value="ECO:0007669"/>
    <property type="project" value="InterPro"/>
</dbReference>
<dbReference type="Pfam" id="PF01522">
    <property type="entry name" value="Polysacc_deac_1"/>
    <property type="match status" value="1"/>
</dbReference>
<dbReference type="InterPro" id="IPR032772">
    <property type="entry name" value="PGA_deacetylase_PgaB_C"/>
</dbReference>
<sequence>MLKRVLTLIFLYFAPFAVVGASENHLISLCYHDVKDVWDDDPATVTTERLISHLSWLKSHQYHPVSVQDILDARAGKKPLPDKAVLLTFDDGYRNFHAKIFPVLKMFNYPAVFALVTRWMETPSDQPVQYGDRLKPRDDFLSWDQVREMMASGLIEIASHSHDLHRGVIGNPQGNSQPAAVTRMFLKDSGGYENDEQFRQRIERDLQRSSDVIFRRTGKRPRVMVWPYGAYSRETHWIADKLGMTISLGLQNVINRVDEQRVIYRYLISGNAKLANFVYGLSHIEEREPIRVAHVDLDYVYDKDKVQREKNLGLLLDRVKAMRINTVYLQAFADPDGDGNADALYFPNRHLPVRADLFNRVAWQLKTRAHVNVYAWLPVLSFHTSAPDDWWVQELRDGRAVASRNDYRRLSPFHPQAREFVNEIYQDLAKHAHFAGLLFHDDAFLTDTEDVSPAALRKTAGLSPKRKLAAKINALTGLTADLAESVRYYRPEIKTARNLYASIIMQPESQQWFAQSFANFMAYYDYVALMAMPYMEDAERPQEWLGGLIDNVARLHPAALKRTVFELQSVDWRSQEKIPQRELMQQMELLQRKNAMNFGYYPDDFLTNEPPLMMLKETMSLEIFPFGD</sequence>
<gene>
    <name evidence="4" type="primary">pgaB</name>
    <name evidence="4" type="ORF">Q9L42_000800</name>
</gene>
<dbReference type="InterPro" id="IPR002509">
    <property type="entry name" value="NODB_dom"/>
</dbReference>